<dbReference type="Pfam" id="PF03931">
    <property type="entry name" value="Skp1_POZ"/>
    <property type="match status" value="1"/>
</dbReference>
<dbReference type="GO" id="GO:0006511">
    <property type="term" value="P:ubiquitin-dependent protein catabolic process"/>
    <property type="evidence" value="ECO:0007669"/>
    <property type="project" value="InterPro"/>
</dbReference>
<gene>
    <name evidence="7" type="primary">fpaA</name>
    <name evidence="7" type="ORF">AK812_SmicGene9557</name>
</gene>
<feature type="transmembrane region" description="Helical" evidence="4">
    <location>
        <begin position="179"/>
        <end position="200"/>
    </location>
</feature>
<dbReference type="CDD" id="cd18322">
    <property type="entry name" value="BTB_POZ_SKP1"/>
    <property type="match status" value="1"/>
</dbReference>
<evidence type="ECO:0000259" key="5">
    <source>
        <dbReference type="Pfam" id="PF01466"/>
    </source>
</evidence>
<evidence type="ECO:0000259" key="6">
    <source>
        <dbReference type="Pfam" id="PF03931"/>
    </source>
</evidence>
<keyword evidence="4" id="KW-0812">Transmembrane</keyword>
<sequence>MLLCHGCGKAAEHDYRNRIGNRIGKTDDSSLGSAKRARRELAAHVNASAHSILPFLLAVGTKLTKSFMIASIASLLSLVFYFPLTLAIEDASQHCPGHVDGLKTDGRGSLIQVAGQTRHPGSGHPVPLDPGAEENEQNSSLSKQEQISYFSLRAAAAGIVLDGGEFQPMPIFEEPGAGGGALIVFGVIFLTLVGSLLVVACLEAPLELEDKVTEPELAGASSVRARLRPGPAKGPCNALQRSQRQCQVPAQDRPAEQRAILAPVPEELGSNLSQDNRHVVEETQDHLPSQRQAEQPCAATSQVLTTPAEGPEGPAITPPQEVRHIPSERLEGPVIPPQEEAPEEAAWDPPDMEAGGTLHLPPMRTAFPPWYGGGTPQSASFDEGATTLFEEEVSDRLIQHSLSLPYLADAGDAQAEAGPWFWPTSDSPPPPMTLCPGLIVPRNSECCLVIPIPTKDRSAIFVIVFGTDGQPLLRAEVYRGHNCEPPCGSPMTSVYWPPATASMPRNDQHATVVLTTLPPEMRRPGDVSAAEEPEILSAGYLVRGSDGMEMDIVDGDGRFFGRLGRDPDRRSRYCLRCGEHGETRMYCDGVYEDFALLLTDDMQEVLGEVETFSSANAPFSDEGDKVQLKSSQGEIFEVEPEVACMSTLVKNMVEDSGTDEEIPLPNVKTAILSKVIDYCKYHKDNPPEEIQKPLKSTNLVECGVSEWDNEYVNIEQEVLFELILAANYLDIKSLLDLTCAKVASMIKGKNTEEIRKQFNIVNDFTPEEEAQVREENRWCEDA</sequence>
<feature type="domain" description="SKP1 component POZ" evidence="6">
    <location>
        <begin position="625"/>
        <end position="684"/>
    </location>
</feature>
<dbReference type="SMART" id="SM00512">
    <property type="entry name" value="Skp1"/>
    <property type="match status" value="1"/>
</dbReference>
<keyword evidence="4" id="KW-1133">Transmembrane helix</keyword>
<protein>
    <submittedName>
        <fullName evidence="7">SCF ubiquitin ligase complex protein SKP1a</fullName>
    </submittedName>
</protein>
<evidence type="ECO:0000313" key="8">
    <source>
        <dbReference type="Proteomes" id="UP000186817"/>
    </source>
</evidence>
<dbReference type="Gene3D" id="3.30.710.10">
    <property type="entry name" value="Potassium Channel Kv1.1, Chain A"/>
    <property type="match status" value="1"/>
</dbReference>
<dbReference type="SUPFAM" id="SSF81382">
    <property type="entry name" value="Skp1 dimerisation domain-like"/>
    <property type="match status" value="1"/>
</dbReference>
<dbReference type="InterPro" id="IPR016072">
    <property type="entry name" value="Skp1_comp_dimer"/>
</dbReference>
<dbReference type="SUPFAM" id="SSF54695">
    <property type="entry name" value="POZ domain"/>
    <property type="match status" value="1"/>
</dbReference>
<keyword evidence="8" id="KW-1185">Reference proteome</keyword>
<dbReference type="InterPro" id="IPR001232">
    <property type="entry name" value="SKP1-like"/>
</dbReference>
<dbReference type="InterPro" id="IPR016897">
    <property type="entry name" value="SKP1"/>
</dbReference>
<dbReference type="EMBL" id="LSRX01000147">
    <property type="protein sequence ID" value="OLQ07077.1"/>
    <property type="molecule type" value="Genomic_DNA"/>
</dbReference>
<evidence type="ECO:0000256" key="4">
    <source>
        <dbReference type="SAM" id="Phobius"/>
    </source>
</evidence>
<dbReference type="InterPro" id="IPR016073">
    <property type="entry name" value="Skp1_comp_POZ"/>
</dbReference>
<organism evidence="7 8">
    <name type="scientific">Symbiodinium microadriaticum</name>
    <name type="common">Dinoflagellate</name>
    <name type="synonym">Zooxanthella microadriatica</name>
    <dbReference type="NCBI Taxonomy" id="2951"/>
    <lineage>
        <taxon>Eukaryota</taxon>
        <taxon>Sar</taxon>
        <taxon>Alveolata</taxon>
        <taxon>Dinophyceae</taxon>
        <taxon>Suessiales</taxon>
        <taxon>Symbiodiniaceae</taxon>
        <taxon>Symbiodinium</taxon>
    </lineage>
</organism>
<keyword evidence="4" id="KW-0472">Membrane</keyword>
<dbReference type="InterPro" id="IPR036296">
    <property type="entry name" value="SKP1-like_dim_sf"/>
</dbReference>
<dbReference type="GO" id="GO:0016874">
    <property type="term" value="F:ligase activity"/>
    <property type="evidence" value="ECO:0007669"/>
    <property type="project" value="UniProtKB-KW"/>
</dbReference>
<dbReference type="AlphaFoldDB" id="A0A1Q9EI81"/>
<keyword evidence="2" id="KW-0833">Ubl conjugation pathway</keyword>
<proteinExistence type="inferred from homology"/>
<name>A0A1Q9EI81_SYMMI</name>
<comment type="similarity">
    <text evidence="1">Belongs to the SKP1 family.</text>
</comment>
<evidence type="ECO:0000256" key="2">
    <source>
        <dbReference type="ARBA" id="ARBA00022786"/>
    </source>
</evidence>
<dbReference type="InterPro" id="IPR011333">
    <property type="entry name" value="SKP1/BTB/POZ_sf"/>
</dbReference>
<evidence type="ECO:0000256" key="1">
    <source>
        <dbReference type="ARBA" id="ARBA00009993"/>
    </source>
</evidence>
<dbReference type="Pfam" id="PF01466">
    <property type="entry name" value="Skp1"/>
    <property type="match status" value="1"/>
</dbReference>
<dbReference type="PANTHER" id="PTHR11165">
    <property type="entry name" value="SKP1"/>
    <property type="match status" value="1"/>
</dbReference>
<dbReference type="Proteomes" id="UP000186817">
    <property type="component" value="Unassembled WGS sequence"/>
</dbReference>
<accession>A0A1Q9EI81</accession>
<comment type="caution">
    <text evidence="7">The sequence shown here is derived from an EMBL/GenBank/DDBJ whole genome shotgun (WGS) entry which is preliminary data.</text>
</comment>
<feature type="region of interest" description="Disordered" evidence="3">
    <location>
        <begin position="217"/>
        <end position="255"/>
    </location>
</feature>
<feature type="transmembrane region" description="Helical" evidence="4">
    <location>
        <begin position="66"/>
        <end position="84"/>
    </location>
</feature>
<feature type="compositionally biased region" description="Polar residues" evidence="3">
    <location>
        <begin position="239"/>
        <end position="248"/>
    </location>
</feature>
<feature type="region of interest" description="Disordered" evidence="3">
    <location>
        <begin position="115"/>
        <end position="140"/>
    </location>
</feature>
<evidence type="ECO:0000313" key="7">
    <source>
        <dbReference type="EMBL" id="OLQ07077.1"/>
    </source>
</evidence>
<feature type="domain" description="SKP1 component dimerisation" evidence="5">
    <location>
        <begin position="732"/>
        <end position="779"/>
    </location>
</feature>
<dbReference type="FunFam" id="3.30.710.10:FF:000026">
    <property type="entry name" value="E3 ubiquitin ligase complex SCF subunit"/>
    <property type="match status" value="1"/>
</dbReference>
<keyword evidence="7" id="KW-0436">Ligase</keyword>
<reference evidence="7 8" key="1">
    <citation type="submission" date="2016-02" db="EMBL/GenBank/DDBJ databases">
        <title>Genome analysis of coral dinoflagellate symbionts highlights evolutionary adaptations to a symbiotic lifestyle.</title>
        <authorList>
            <person name="Aranda M."/>
            <person name="Li Y."/>
            <person name="Liew Y.J."/>
            <person name="Baumgarten S."/>
            <person name="Simakov O."/>
            <person name="Wilson M."/>
            <person name="Piel J."/>
            <person name="Ashoor H."/>
            <person name="Bougouffa S."/>
            <person name="Bajic V.B."/>
            <person name="Ryu T."/>
            <person name="Ravasi T."/>
            <person name="Bayer T."/>
            <person name="Micklem G."/>
            <person name="Kim H."/>
            <person name="Bhak J."/>
            <person name="Lajeunesse T.C."/>
            <person name="Voolstra C.R."/>
        </authorList>
    </citation>
    <scope>NUCLEOTIDE SEQUENCE [LARGE SCALE GENOMIC DNA]</scope>
    <source>
        <strain evidence="7 8">CCMP2467</strain>
    </source>
</reference>
<dbReference type="OrthoDB" id="2342932at2759"/>
<evidence type="ECO:0000256" key="3">
    <source>
        <dbReference type="SAM" id="MobiDB-lite"/>
    </source>
</evidence>